<dbReference type="AlphaFoldDB" id="A0AAC8YP57"/>
<dbReference type="SUPFAM" id="SSF51735">
    <property type="entry name" value="NAD(P)-binding Rossmann-fold domains"/>
    <property type="match status" value="1"/>
</dbReference>
<dbReference type="PANTHER" id="PTHR48079:SF6">
    <property type="entry name" value="NAD(P)-BINDING DOMAIN-CONTAINING PROTEIN-RELATED"/>
    <property type="match status" value="1"/>
</dbReference>
<evidence type="ECO:0000313" key="5">
    <source>
        <dbReference type="Proteomes" id="UP000577697"/>
    </source>
</evidence>
<dbReference type="PANTHER" id="PTHR48079">
    <property type="entry name" value="PROTEIN YEEZ"/>
    <property type="match status" value="1"/>
</dbReference>
<dbReference type="EMBL" id="CP015005">
    <property type="protein sequence ID" value="AMS41711.1"/>
    <property type="molecule type" value="Genomic_DNA"/>
</dbReference>
<evidence type="ECO:0000313" key="3">
    <source>
        <dbReference type="EMBL" id="MBB3703940.1"/>
    </source>
</evidence>
<reference evidence="2 4" key="1">
    <citation type="submission" date="2016-03" db="EMBL/GenBank/DDBJ databases">
        <title>Complete genome of Aminobacter aminovorans KCTC 2477.</title>
        <authorList>
            <person name="Kim K.M."/>
        </authorList>
    </citation>
    <scope>NUCLEOTIDE SEQUENCE [LARGE SCALE GENOMIC DNA]</scope>
    <source>
        <strain evidence="2 4">KCTC 2477</strain>
    </source>
</reference>
<dbReference type="RefSeq" id="WP_067960338.1">
    <property type="nucleotide sequence ID" value="NZ_CP015005.1"/>
</dbReference>
<gene>
    <name evidence="2" type="ORF">AA2016_2786</name>
    <name evidence="3" type="ORF">FHS67_000234</name>
</gene>
<evidence type="ECO:0000313" key="4">
    <source>
        <dbReference type="Proteomes" id="UP000075755"/>
    </source>
</evidence>
<dbReference type="InterPro" id="IPR036291">
    <property type="entry name" value="NAD(P)-bd_dom_sf"/>
</dbReference>
<dbReference type="Pfam" id="PF01370">
    <property type="entry name" value="Epimerase"/>
    <property type="match status" value="1"/>
</dbReference>
<dbReference type="InterPro" id="IPR001509">
    <property type="entry name" value="Epimerase_deHydtase"/>
</dbReference>
<dbReference type="GO" id="GO:0005737">
    <property type="term" value="C:cytoplasm"/>
    <property type="evidence" value="ECO:0007669"/>
    <property type="project" value="TreeGrafter"/>
</dbReference>
<dbReference type="Proteomes" id="UP000577697">
    <property type="component" value="Unassembled WGS sequence"/>
</dbReference>
<keyword evidence="5" id="KW-1185">Reference proteome</keyword>
<feature type="domain" description="NAD-dependent epimerase/dehydratase" evidence="1">
    <location>
        <begin position="3"/>
        <end position="215"/>
    </location>
</feature>
<evidence type="ECO:0000313" key="2">
    <source>
        <dbReference type="EMBL" id="AMS41711.1"/>
    </source>
</evidence>
<organism evidence="2 4">
    <name type="scientific">Aminobacter aminovorans</name>
    <name type="common">Chelatobacter heintzii</name>
    <dbReference type="NCBI Taxonomy" id="83263"/>
    <lineage>
        <taxon>Bacteria</taxon>
        <taxon>Pseudomonadati</taxon>
        <taxon>Pseudomonadota</taxon>
        <taxon>Alphaproteobacteria</taxon>
        <taxon>Hyphomicrobiales</taxon>
        <taxon>Phyllobacteriaceae</taxon>
        <taxon>Aminobacter</taxon>
    </lineage>
</organism>
<sequence length="292" mass="31085">MHVFLLGGTGFIGRHILQRLVEGGHDVIGLARSQASAERLKSAGATPLLGDLRTPREWAGKLPPVDAVIHAAADFGDDMGEVETALLDALLPVLGAMPKRPRFVYTGGCWLFGATGERAATEDSPFDPLPAFGWMIENMNRVLLAPEVESTVVHPAMVYSGEGGVFSSYMDALRKDGTVDVIGSTDVVWPLVHAEDLADLYVRVMEKARPGSVYNGSAIEGMSVGDIASAVAQYLGMGQPAVRATAVDEAAERLGEWARGYAISQRLGGDKARAELGWKPRHGSVAELFGSE</sequence>
<reference evidence="3 5" key="2">
    <citation type="submission" date="2020-08" db="EMBL/GenBank/DDBJ databases">
        <title>Genomic Encyclopedia of Type Strains, Phase IV (KMG-IV): sequencing the most valuable type-strain genomes for metagenomic binning, comparative biology and taxonomic classification.</title>
        <authorList>
            <person name="Goeker M."/>
        </authorList>
    </citation>
    <scope>NUCLEOTIDE SEQUENCE [LARGE SCALE GENOMIC DNA]</scope>
    <source>
        <strain evidence="3 5">DSM 10368</strain>
    </source>
</reference>
<name>A0AAC8YP57_AMIAI</name>
<protein>
    <submittedName>
        <fullName evidence="2">NAD-dependent epimerase/dehydratase</fullName>
    </submittedName>
    <submittedName>
        <fullName evidence="3">Nucleoside-diphosphate-sugar epimerase</fullName>
    </submittedName>
</protein>
<dbReference type="KEGG" id="aak:AA2016_2786"/>
<dbReference type="Gene3D" id="3.40.50.720">
    <property type="entry name" value="NAD(P)-binding Rossmann-like Domain"/>
    <property type="match status" value="1"/>
</dbReference>
<dbReference type="GO" id="GO:0004029">
    <property type="term" value="F:aldehyde dehydrogenase (NAD+) activity"/>
    <property type="evidence" value="ECO:0007669"/>
    <property type="project" value="TreeGrafter"/>
</dbReference>
<dbReference type="EMBL" id="JACICB010000001">
    <property type="protein sequence ID" value="MBB3703940.1"/>
    <property type="molecule type" value="Genomic_DNA"/>
</dbReference>
<accession>A0AAC8YP57</accession>
<proteinExistence type="predicted"/>
<evidence type="ECO:0000259" key="1">
    <source>
        <dbReference type="Pfam" id="PF01370"/>
    </source>
</evidence>
<dbReference type="InterPro" id="IPR051783">
    <property type="entry name" value="NAD(P)-dependent_oxidoreduct"/>
</dbReference>
<dbReference type="Proteomes" id="UP000075755">
    <property type="component" value="Chromosome"/>
</dbReference>